<proteinExistence type="predicted"/>
<evidence type="ECO:0000313" key="1">
    <source>
        <dbReference type="EMBL" id="KKS48563.1"/>
    </source>
</evidence>
<organism evidence="1 2">
    <name type="scientific">Candidatus Giovannonibacteria bacterium GW2011_GWF2_42_19</name>
    <dbReference type="NCBI Taxonomy" id="1618659"/>
    <lineage>
        <taxon>Bacteria</taxon>
        <taxon>Candidatus Giovannoniibacteriota</taxon>
    </lineage>
</organism>
<sequence length="170" mass="19207">MTVVIVNGACGVGKSTIAARIHEYLELSFLLDIDSQRRFFSHYREKNEESAQASRVLALAILSSCLSAGYDVVIDKMIFDSKVIDAFYEIANKRNAKVIEIILWAPKEVAMQRAEKRGWRDGGLLTPEKVLTFWEKINELKKQRSCAIILDTSSNSEDETFSKIKSILMA</sequence>
<dbReference type="Proteomes" id="UP000034036">
    <property type="component" value="Unassembled WGS sequence"/>
</dbReference>
<dbReference type="STRING" id="1618659.UV11_C0007G0019"/>
<evidence type="ECO:0000313" key="2">
    <source>
        <dbReference type="Proteomes" id="UP000034036"/>
    </source>
</evidence>
<dbReference type="EMBL" id="LCDF01000007">
    <property type="protein sequence ID" value="KKS48563.1"/>
    <property type="molecule type" value="Genomic_DNA"/>
</dbReference>
<dbReference type="Pfam" id="PF13671">
    <property type="entry name" value="AAA_33"/>
    <property type="match status" value="1"/>
</dbReference>
<dbReference type="AlphaFoldDB" id="A0A0G1CG67"/>
<gene>
    <name evidence="1" type="ORF">UV11_C0007G0019</name>
</gene>
<dbReference type="InterPro" id="IPR027417">
    <property type="entry name" value="P-loop_NTPase"/>
</dbReference>
<dbReference type="Gene3D" id="3.40.50.300">
    <property type="entry name" value="P-loop containing nucleotide triphosphate hydrolases"/>
    <property type="match status" value="1"/>
</dbReference>
<dbReference type="SUPFAM" id="SSF52540">
    <property type="entry name" value="P-loop containing nucleoside triphosphate hydrolases"/>
    <property type="match status" value="1"/>
</dbReference>
<comment type="caution">
    <text evidence="1">The sequence shown here is derived from an EMBL/GenBank/DDBJ whole genome shotgun (WGS) entry which is preliminary data.</text>
</comment>
<accession>A0A0G1CG67</accession>
<name>A0A0G1CG67_9BACT</name>
<reference evidence="1 2" key="1">
    <citation type="journal article" date="2015" name="Nature">
        <title>rRNA introns, odd ribosomes, and small enigmatic genomes across a large radiation of phyla.</title>
        <authorList>
            <person name="Brown C.T."/>
            <person name="Hug L.A."/>
            <person name="Thomas B.C."/>
            <person name="Sharon I."/>
            <person name="Castelle C.J."/>
            <person name="Singh A."/>
            <person name="Wilkins M.J."/>
            <person name="Williams K.H."/>
            <person name="Banfield J.F."/>
        </authorList>
    </citation>
    <scope>NUCLEOTIDE SEQUENCE [LARGE SCALE GENOMIC DNA]</scope>
</reference>
<protein>
    <submittedName>
        <fullName evidence="1">Uncharacterized protein</fullName>
    </submittedName>
</protein>